<dbReference type="EMBL" id="AUWY01000047">
    <property type="protein sequence ID" value="EQB33284.1"/>
    <property type="molecule type" value="Genomic_DNA"/>
</dbReference>
<organism evidence="1 2">
    <name type="scientific">Sphingobium ummariense RL-3</name>
    <dbReference type="NCBI Taxonomy" id="1346791"/>
    <lineage>
        <taxon>Bacteria</taxon>
        <taxon>Pseudomonadati</taxon>
        <taxon>Pseudomonadota</taxon>
        <taxon>Alphaproteobacteria</taxon>
        <taxon>Sphingomonadales</taxon>
        <taxon>Sphingomonadaceae</taxon>
        <taxon>Sphingobium</taxon>
    </lineage>
</organism>
<evidence type="ECO:0000313" key="1">
    <source>
        <dbReference type="EMBL" id="EQB33284.1"/>
    </source>
</evidence>
<proteinExistence type="predicted"/>
<dbReference type="Proteomes" id="UP000015523">
    <property type="component" value="Unassembled WGS sequence"/>
</dbReference>
<accession>T0K9D9</accession>
<protein>
    <submittedName>
        <fullName evidence="1">Uncharacterized protein</fullName>
    </submittedName>
</protein>
<dbReference type="AlphaFoldDB" id="T0K9D9"/>
<evidence type="ECO:0000313" key="2">
    <source>
        <dbReference type="Proteomes" id="UP000015523"/>
    </source>
</evidence>
<gene>
    <name evidence="1" type="ORF">M529_05685</name>
</gene>
<name>T0K9D9_9SPHN</name>
<keyword evidence="2" id="KW-1185">Reference proteome</keyword>
<sequence>MLLAASGAGQQRRLDFQERETAFSAVPIPLDFQKSAIPDDHVVALPP</sequence>
<reference evidence="1 2" key="1">
    <citation type="journal article" date="2013" name="Genome Announc.">
        <title>Draft Genome Sequence of Sphingobium ummariense Strain RL-3, a Hexachlorocyclohexane-Degrading Bacterium.</title>
        <authorList>
            <person name="Kohli P."/>
            <person name="Dua A."/>
            <person name="Sangwan N."/>
            <person name="Oldach P."/>
            <person name="Khurana J.P."/>
            <person name="Lal R."/>
        </authorList>
    </citation>
    <scope>NUCLEOTIDE SEQUENCE [LARGE SCALE GENOMIC DNA]</scope>
    <source>
        <strain evidence="1 2">RL-3</strain>
    </source>
</reference>
<comment type="caution">
    <text evidence="1">The sequence shown here is derived from an EMBL/GenBank/DDBJ whole genome shotgun (WGS) entry which is preliminary data.</text>
</comment>